<dbReference type="RefSeq" id="WP_329081719.1">
    <property type="nucleotide sequence ID" value="NZ_CP109495.1"/>
</dbReference>
<dbReference type="EMBL" id="CP109495">
    <property type="protein sequence ID" value="WUX56781.1"/>
    <property type="molecule type" value="Genomic_DNA"/>
</dbReference>
<evidence type="ECO:0000256" key="1">
    <source>
        <dbReference type="SAM" id="MobiDB-lite"/>
    </source>
</evidence>
<organism evidence="2 3">
    <name type="scientific">Streptomyces niveus</name>
    <name type="common">Streptomyces spheroides</name>
    <dbReference type="NCBI Taxonomy" id="193462"/>
    <lineage>
        <taxon>Bacteria</taxon>
        <taxon>Bacillati</taxon>
        <taxon>Actinomycetota</taxon>
        <taxon>Actinomycetes</taxon>
        <taxon>Kitasatosporales</taxon>
        <taxon>Streptomycetaceae</taxon>
        <taxon>Streptomyces</taxon>
    </lineage>
</organism>
<protein>
    <recommendedName>
        <fullName evidence="4">Secreted protein</fullName>
    </recommendedName>
</protein>
<proteinExistence type="predicted"/>
<evidence type="ECO:0000313" key="3">
    <source>
        <dbReference type="Proteomes" id="UP001432209"/>
    </source>
</evidence>
<dbReference type="Proteomes" id="UP001432209">
    <property type="component" value="Chromosome"/>
</dbReference>
<name>A0ABZ2AEH0_STRNV</name>
<evidence type="ECO:0000313" key="2">
    <source>
        <dbReference type="EMBL" id="WUX56781.1"/>
    </source>
</evidence>
<keyword evidence="3" id="KW-1185">Reference proteome</keyword>
<reference evidence="2" key="1">
    <citation type="submission" date="2022-10" db="EMBL/GenBank/DDBJ databases">
        <title>The complete genomes of actinobacterial strains from the NBC collection.</title>
        <authorList>
            <person name="Joergensen T.S."/>
            <person name="Alvarez Arevalo M."/>
            <person name="Sterndorff E.B."/>
            <person name="Faurdal D."/>
            <person name="Vuksanovic O."/>
            <person name="Mourched A.-S."/>
            <person name="Charusanti P."/>
            <person name="Shaw S."/>
            <person name="Blin K."/>
            <person name="Weber T."/>
        </authorList>
    </citation>
    <scope>NUCLEOTIDE SEQUENCE</scope>
    <source>
        <strain evidence="2">NBC_01432</strain>
    </source>
</reference>
<feature type="region of interest" description="Disordered" evidence="1">
    <location>
        <begin position="51"/>
        <end position="88"/>
    </location>
</feature>
<dbReference type="PROSITE" id="PS51257">
    <property type="entry name" value="PROKAR_LIPOPROTEIN"/>
    <property type="match status" value="1"/>
</dbReference>
<sequence length="88" mass="9361">MKRARGLGVAVAAGAGLLLTGCGVPTDYSEIVTFTDEHGRACTASVVVDQEQNEGDDYEVSSLDCDYPPEGKTPGPTRYSPLPERDEK</sequence>
<evidence type="ECO:0008006" key="4">
    <source>
        <dbReference type="Google" id="ProtNLM"/>
    </source>
</evidence>
<accession>A0ABZ2AEH0</accession>
<gene>
    <name evidence="2" type="ORF">OG442_37540</name>
</gene>